<dbReference type="EMBL" id="CP002355">
    <property type="protein sequence ID" value="ADR33695.1"/>
    <property type="molecule type" value="Genomic_DNA"/>
</dbReference>
<evidence type="ECO:0000259" key="6">
    <source>
        <dbReference type="PROSITE" id="PS51296"/>
    </source>
</evidence>
<keyword evidence="1" id="KW-0001">2Fe-2S</keyword>
<dbReference type="AlphaFoldDB" id="E4U325"/>
<evidence type="ECO:0000256" key="2">
    <source>
        <dbReference type="ARBA" id="ARBA00022723"/>
    </source>
</evidence>
<dbReference type="KEGG" id="sku:Sulku_1032"/>
<dbReference type="InterPro" id="IPR017941">
    <property type="entry name" value="Rieske_2Fe-2S"/>
</dbReference>
<evidence type="ECO:0000313" key="8">
    <source>
        <dbReference type="Proteomes" id="UP000008721"/>
    </source>
</evidence>
<evidence type="ECO:0000256" key="5">
    <source>
        <dbReference type="ARBA" id="ARBA00023157"/>
    </source>
</evidence>
<reference evidence="7 8" key="1">
    <citation type="journal article" date="2012" name="Stand. Genomic Sci.">
        <title>Complete genome sequence of the sulfur compounds oxidizing chemolithoautotroph Sulfuricurvum kujiense type strain (YK-1(T)).</title>
        <authorList>
            <person name="Han C."/>
            <person name="Kotsyurbenko O."/>
            <person name="Chertkov O."/>
            <person name="Held B."/>
            <person name="Lapidus A."/>
            <person name="Nolan M."/>
            <person name="Lucas S."/>
            <person name="Hammon N."/>
            <person name="Deshpande S."/>
            <person name="Cheng J.F."/>
            <person name="Tapia R."/>
            <person name="Goodwin L.A."/>
            <person name="Pitluck S."/>
            <person name="Liolios K."/>
            <person name="Pagani I."/>
            <person name="Ivanova N."/>
            <person name="Mavromatis K."/>
            <person name="Mikhailova N."/>
            <person name="Pati A."/>
            <person name="Chen A."/>
            <person name="Palaniappan K."/>
            <person name="Land M."/>
            <person name="Hauser L."/>
            <person name="Chang Y.J."/>
            <person name="Jeffries C.D."/>
            <person name="Brambilla E.M."/>
            <person name="Rohde M."/>
            <person name="Spring S."/>
            <person name="Sikorski J."/>
            <person name="Goker M."/>
            <person name="Woyke T."/>
            <person name="Bristow J."/>
            <person name="Eisen J.A."/>
            <person name="Markowitz V."/>
            <person name="Hugenholtz P."/>
            <person name="Kyrpides N.C."/>
            <person name="Klenk H.P."/>
            <person name="Detter J.C."/>
        </authorList>
    </citation>
    <scope>NUCLEOTIDE SEQUENCE [LARGE SCALE GENOMIC DNA]</scope>
    <source>
        <strain evidence="8">ATCC BAA-921 / DSM 16994 / JCM 11577 / YK-1</strain>
    </source>
</reference>
<feature type="domain" description="Rieske" evidence="6">
    <location>
        <begin position="70"/>
        <end position="187"/>
    </location>
</feature>
<keyword evidence="4" id="KW-0411">Iron-sulfur</keyword>
<dbReference type="HOGENOM" id="CLU_1146270_0_0_7"/>
<evidence type="ECO:0000256" key="4">
    <source>
        <dbReference type="ARBA" id="ARBA00023014"/>
    </source>
</evidence>
<dbReference type="PROSITE" id="PS51296">
    <property type="entry name" value="RIESKE"/>
    <property type="match status" value="1"/>
</dbReference>
<dbReference type="OrthoDB" id="25106at2"/>
<dbReference type="STRING" id="709032.Sulku_1032"/>
<accession>E4U325</accession>
<dbReference type="Proteomes" id="UP000008721">
    <property type="component" value="Chromosome"/>
</dbReference>
<evidence type="ECO:0000256" key="3">
    <source>
        <dbReference type="ARBA" id="ARBA00023004"/>
    </source>
</evidence>
<keyword evidence="5" id="KW-1015">Disulfide bond</keyword>
<proteinExistence type="predicted"/>
<name>E4U325_SULKY</name>
<dbReference type="InterPro" id="IPR014349">
    <property type="entry name" value="Rieske_Fe-S_prot"/>
</dbReference>
<dbReference type="SUPFAM" id="SSF50022">
    <property type="entry name" value="ISP domain"/>
    <property type="match status" value="1"/>
</dbReference>
<dbReference type="GO" id="GO:0046872">
    <property type="term" value="F:metal ion binding"/>
    <property type="evidence" value="ECO:0007669"/>
    <property type="project" value="UniProtKB-KW"/>
</dbReference>
<dbReference type="GO" id="GO:0051537">
    <property type="term" value="F:2 iron, 2 sulfur cluster binding"/>
    <property type="evidence" value="ECO:0007669"/>
    <property type="project" value="UniProtKB-KW"/>
</dbReference>
<gene>
    <name evidence="7" type="ordered locus">Sulku_1032</name>
</gene>
<dbReference type="eggNOG" id="COG0723">
    <property type="taxonomic scope" value="Bacteria"/>
</dbReference>
<evidence type="ECO:0000256" key="1">
    <source>
        <dbReference type="ARBA" id="ARBA00022714"/>
    </source>
</evidence>
<dbReference type="InterPro" id="IPR036922">
    <property type="entry name" value="Rieske_2Fe-2S_sf"/>
</dbReference>
<keyword evidence="8" id="KW-1185">Reference proteome</keyword>
<dbReference type="Gene3D" id="2.102.10.10">
    <property type="entry name" value="Rieske [2Fe-2S] iron-sulphur domain"/>
    <property type="match status" value="1"/>
</dbReference>
<evidence type="ECO:0000313" key="7">
    <source>
        <dbReference type="EMBL" id="ADR33695.1"/>
    </source>
</evidence>
<sequence>MDRRNFLKVVAGATVIAVSPSLIRGNLYAADGMLFSAYEKAQLVDAAGKPIKASALQKEVTYIFNYPYASTPCMLINLPKPTGKDVELTSESGEKYVWKSGVGKERTIVAYVAICTHQMTHPTPNDSFITYVPTAKKTMAYEKSGIIVCSSHLSAFDAGAGAKVLGGAATQPLNAVVLEHAADDTLWAVGILGSDKFQDYFKSFRPELKEFYGGPAEAKKLVSISAKTVKLTEYSKEVIQY</sequence>
<organism evidence="7 8">
    <name type="scientific">Sulfuricurvum kujiense (strain ATCC BAA-921 / DSM 16994 / JCM 11577 / YK-1)</name>
    <dbReference type="NCBI Taxonomy" id="709032"/>
    <lineage>
        <taxon>Bacteria</taxon>
        <taxon>Pseudomonadati</taxon>
        <taxon>Campylobacterota</taxon>
        <taxon>Epsilonproteobacteria</taxon>
        <taxon>Campylobacterales</taxon>
        <taxon>Sulfurimonadaceae</taxon>
        <taxon>Sulfuricurvum</taxon>
    </lineage>
</organism>
<dbReference type="PANTHER" id="PTHR10134">
    <property type="entry name" value="CYTOCHROME B-C1 COMPLEX SUBUNIT RIESKE, MITOCHONDRIAL"/>
    <property type="match status" value="1"/>
</dbReference>
<dbReference type="RefSeq" id="WP_013459892.1">
    <property type="nucleotide sequence ID" value="NC_014762.1"/>
</dbReference>
<protein>
    <submittedName>
        <fullName evidence="7">Rieske (2Fe-2S) iron-sulfur domain</fullName>
    </submittedName>
</protein>
<keyword evidence="3" id="KW-0408">Iron</keyword>
<keyword evidence="2" id="KW-0479">Metal-binding</keyword>